<evidence type="ECO:0008006" key="3">
    <source>
        <dbReference type="Google" id="ProtNLM"/>
    </source>
</evidence>
<organism evidence="1 2">
    <name type="scientific">Acinetobacter towneri</name>
    <dbReference type="NCBI Taxonomy" id="202956"/>
    <lineage>
        <taxon>Bacteria</taxon>
        <taxon>Pseudomonadati</taxon>
        <taxon>Pseudomonadota</taxon>
        <taxon>Gammaproteobacteria</taxon>
        <taxon>Moraxellales</taxon>
        <taxon>Moraxellaceae</taxon>
        <taxon>Acinetobacter</taxon>
    </lineage>
</organism>
<protein>
    <recommendedName>
        <fullName evidence="3">Type I-F CRISPR-associated protein Csy1</fullName>
    </recommendedName>
</protein>
<comment type="caution">
    <text evidence="1">The sequence shown here is derived from an EMBL/GenBank/DDBJ whole genome shotgun (WGS) entry which is preliminary data.</text>
</comment>
<evidence type="ECO:0000313" key="2">
    <source>
        <dbReference type="Proteomes" id="UP000186931"/>
    </source>
</evidence>
<dbReference type="EMBL" id="MKQS01000010">
    <property type="protein sequence ID" value="OFE43628.1"/>
    <property type="molecule type" value="Genomic_DNA"/>
</dbReference>
<dbReference type="STRING" id="202956.BJN41_13630"/>
<sequence length="390" mass="44155">MTSKHLDEDIYQQALAESVHHSLKITNSNIKGGGIRVSNSAHLDLPYISVRTLLNENILIPVTYHTNSGNTATLFKVINAVQLNEDTSTLDEEFQQNVFTLRPHFKKVLSKGFSCGLNTIDIRMRQLLIPYNSDEYLSISPLAAPGLNLVLNEKLEAIKELRKVEGKDSKLKNIKSAVFGIGGSNVQNCGTPPLMRAIQRPIVLGSPTLDPKTRLAFQYFYKGFDYQISNAYINRAMYQELTTYAKSLIEQQKLSLKVGFHEHGIHAPFSNMQTRAAELTTIQKVIDDVLQQGQDILQILKAVANDLPSLKVLERKSRWSHPRVSLIAQGLINPELQQFEDWQQLFADDLARRITKHSYWKKEIKNTVDISLSEADAKSFLSRRIQELLK</sequence>
<name>A0A1E8E2L1_9GAMM</name>
<dbReference type="InterPro" id="IPR013397">
    <property type="entry name" value="CRISPR-assoc_prot_Csy1"/>
</dbReference>
<gene>
    <name evidence="1" type="ORF">BJN41_13630</name>
</gene>
<reference evidence="1 2" key="1">
    <citation type="submission" date="2016-10" db="EMBL/GenBank/DDBJ databases">
        <title>Genome of airborne Acinetobacter sp. 5-2Ac02 in the hospital environment: Species near to Acinetobacter towneri.</title>
        <authorList>
            <person name="Barbosa B."/>
            <person name="Fernandez-Garcia L."/>
            <person name="Gato E."/>
            <person name="Leao R."/>
            <person name="Albano R."/>
            <person name="Fernandez B."/>
            <person name="Fernandez-Cuenca F."/>
            <person name="Marques E."/>
            <person name="Tomas M."/>
        </authorList>
    </citation>
    <scope>NUCLEOTIDE SEQUENCE [LARGE SCALE GENOMIC DNA]</scope>
    <source>
        <strain evidence="1 2">5-2Ac02</strain>
    </source>
</reference>
<dbReference type="Pfam" id="PF09611">
    <property type="entry name" value="Cas_Csy1"/>
    <property type="match status" value="1"/>
</dbReference>
<dbReference type="AlphaFoldDB" id="A0A1E8E2L1"/>
<dbReference type="RefSeq" id="WP_070154197.1">
    <property type="nucleotide sequence ID" value="NZ_MKQS01000010.1"/>
</dbReference>
<accession>A0A1E8E2L1</accession>
<dbReference type="Proteomes" id="UP000186931">
    <property type="component" value="Unassembled WGS sequence"/>
</dbReference>
<proteinExistence type="predicted"/>
<evidence type="ECO:0000313" key="1">
    <source>
        <dbReference type="EMBL" id="OFE43628.1"/>
    </source>
</evidence>